<evidence type="ECO:0000313" key="5">
    <source>
        <dbReference type="EMBL" id="CAB4223344.1"/>
    </source>
</evidence>
<proteinExistence type="predicted"/>
<evidence type="ECO:0000313" key="3">
    <source>
        <dbReference type="EMBL" id="CAB4170600.1"/>
    </source>
</evidence>
<dbReference type="EMBL" id="LR796858">
    <property type="protein sequence ID" value="CAB4170600.1"/>
    <property type="molecule type" value="Genomic_DNA"/>
</dbReference>
<keyword evidence="1" id="KW-1133">Transmembrane helix</keyword>
<sequence length="91" mass="10380">MDIVALVNKFGFPIIAAFGVGGMIYYVWKWVTEEIKPVTSEASKVLIELIDRIRMLDNDLIRLNQKVNVILSLRERTEHGQAKSDSNMSDK</sequence>
<feature type="transmembrane region" description="Helical" evidence="1">
    <location>
        <begin position="6"/>
        <end position="28"/>
    </location>
</feature>
<evidence type="ECO:0008006" key="6">
    <source>
        <dbReference type="Google" id="ProtNLM"/>
    </source>
</evidence>
<evidence type="ECO:0000313" key="4">
    <source>
        <dbReference type="EMBL" id="CAB4176991.1"/>
    </source>
</evidence>
<dbReference type="EMBL" id="LR796944">
    <property type="protein sequence ID" value="CAB4176991.1"/>
    <property type="molecule type" value="Genomic_DNA"/>
</dbReference>
<organism evidence="2">
    <name type="scientific">uncultured Caudovirales phage</name>
    <dbReference type="NCBI Taxonomy" id="2100421"/>
    <lineage>
        <taxon>Viruses</taxon>
        <taxon>Duplodnaviria</taxon>
        <taxon>Heunggongvirae</taxon>
        <taxon>Uroviricota</taxon>
        <taxon>Caudoviricetes</taxon>
        <taxon>Peduoviridae</taxon>
        <taxon>Maltschvirus</taxon>
        <taxon>Maltschvirus maltsch</taxon>
    </lineage>
</organism>
<protein>
    <recommendedName>
        <fullName evidence="6">Holin</fullName>
    </recommendedName>
</protein>
<name>A0A6J5P8D8_9CAUD</name>
<reference evidence="2" key="1">
    <citation type="submission" date="2020-04" db="EMBL/GenBank/DDBJ databases">
        <authorList>
            <person name="Chiriac C."/>
            <person name="Salcher M."/>
            <person name="Ghai R."/>
            <person name="Kavagutti S V."/>
        </authorList>
    </citation>
    <scope>NUCLEOTIDE SEQUENCE</scope>
</reference>
<evidence type="ECO:0000256" key="1">
    <source>
        <dbReference type="SAM" id="Phobius"/>
    </source>
</evidence>
<keyword evidence="1" id="KW-0812">Transmembrane</keyword>
<dbReference type="EMBL" id="LR796815">
    <property type="protein sequence ID" value="CAB4168099.1"/>
    <property type="molecule type" value="Genomic_DNA"/>
</dbReference>
<dbReference type="EMBL" id="LR797534">
    <property type="protein sequence ID" value="CAB4223344.1"/>
    <property type="molecule type" value="Genomic_DNA"/>
</dbReference>
<evidence type="ECO:0000313" key="2">
    <source>
        <dbReference type="EMBL" id="CAB4168099.1"/>
    </source>
</evidence>
<gene>
    <name evidence="5" type="ORF">UFOVP1666_180</name>
    <name evidence="2" type="ORF">UFOVP867_135</name>
    <name evidence="3" type="ORF">UFOVP913_63</name>
    <name evidence="4" type="ORF">UFOVP993_116</name>
</gene>
<accession>A0A6J5P8D8</accession>
<keyword evidence="1" id="KW-0472">Membrane</keyword>